<evidence type="ECO:0000313" key="4">
    <source>
        <dbReference type="Proteomes" id="UP000000437"/>
    </source>
</evidence>
<sequence length="4571" mass="499482">MERPCFLFCLAVLAVAAVSGCPIGREFITAFMTNYEYGQASLSLTITAHSSPATVKVEIKALSYSQKFDIGRGETKKIVLPSNAEINDEEVSSKTVYISSTADISVVSSNLKDYTGDSSVIFPISQLGRSYVAFTPDTGPPRYQKLVTIVNGNYMNKIEMTFSSKKTLLDSIFGIGTSRKTVSLAPYQVYQLRSEKTLSGTKITSVSPVAVLAGHECSMIIGTCEHVYEQLIPVEFLSNEYLLPAMHQSLSIDTAFVVAPEDNTIVSIFDSRIWFPKKRKLNSGEVLPIDLSKNSKIIQSSKNVMVMYFSSNFPNDEFLTNVIPTSEMSKSWTIYSQDYYDNTLVVVAEAASASTISGSMKWKTFPANNKFVWATKSIGSQRGPITISGDSLMAAYAFGGKIRHGYATTGVCNTAITTTPPPPDPCETMKCRQQEECRKGVCVATSTATCHAVGDPHFKTFDGKLFDFQGTCTYVMVNSTKTQKGLIPFSILTKNNHRGSTRVAYVRSVSVLVYTHTIVVGSQKGVVEFDGENTYLPLSIDGGKIKVNQRGLNVIISTDFGLEVKYDWNMMLYITAPSSYFQTVGGLCGNYNGDRRDEYIDPKGNTLSSIIDFAKTWKVPDNDLFCNDDCNGQCPSCTVSLQEEYKKESNCGVIAKSDGPFVLCHNTVDPRMYVDNCVYDVCINNGIRNFLCNNIQSYVDACMSAGIKITGNWRTLANCPLSCPVNMHYEFCGTACAASCADRSAPDKCTLPCVEGCHCNTGFVRSGAECVPMNKCGCTYKGRYYLAEQSFWSDAKCTEKCVCNSQTGNVECTPTKCKKSQMCDTRNGVKDCYPLSYSTCQAAGDPHFRTFDGKAFDFQGTCTYYLSKLLNTADPTLIPFEVLVKNENRGRNLAVAYTKTVSLKVYNYTIVLSKDDPFTVKVNNLFVNLPFEQKDGLFSIFRSGYFGVVKTDFDLTMKFNWDSHVALTLPSTYYGVVGGLCGNWNDNINDDFLTPDKTLAATASIFGTSWKVQDDPGCSDACQGKACPKCDVAERNKDTFTKPCSKITDKQGPFKGCHSKVNPNQFYEDCVYDMCMYGGHSTALCSALTAYTAACQHALGAVESWRTDSFCPASCMDNSHYVVCAAGCSQTCHGLTEPKACVGTSCVESCICDEGFVLSDGVCVSMEQCGCSYEGLYYKMGQVFFPQDKCLQRCTCKENGKVQCDDGFTCKPNEKCQVLNGVQGCFPDGKAVCSVSGFGFYQSFDGRSFSVQGDCEYRLVETALDSDDDLSFFSVLIKQQSSEMVFTRRVELQIEESTITLLPGHIWEVQVDKVKTNLPVTVGEGLIQVYQSGINIVVETDFGLKLTYDTVSVARIEIPSTFKNAVRGLCGNYNGNSADDFLLPGGIQASSEVDFVEAWVSASDKMMCQTGCGANCLKPDKDKQTTAETACSLLITEKGPFSSCYDKIPPQKYFDDCVKDVAQATDKTAHCRHIQNYVASCQTIGISINIWRNTTFCPLTCSKNSHYELCTDTCSSTCASLTKSQRCPLCQEGCQCDDGFLFDGGECKALQNCGCHVDGTFYKSGEAVILGECEETCTCTAGVFTCVPMECKEEEICGVKNGAIGCYSKTIYCPVNMHYEACGTACAPTCADRNPAECALPCVEGCQCNAGFVRSGDECIPVKQCGCAYKGRYYLPGQTFWGEKQCTEKCVCNSQTGNVECAPAKCMNSLVCGVRNGVKDCYPLSYSTCQGAGDPHFRTFDGKAFDFQGTCTYYLSKLLNTADPTLIPFEVLVKNENRGRNLAVAYTKSVSLTVYGYTYVLSKESPGKVKVNDLFVKLPFELEDGRLSIFYSGYFGMIKTDFGLTLKFNWDSHVALTLPSTYYGVLGGLCGNWNDNINDEFLTPNNTLAATASIFGTSWKVNDDPGCSDACQGKACASCDVAERNKDTFTKPCSKIIDKQGPFKGCHSKVNPNQFYEDCVYDMCMYGGHSTALCSALTAYTAACQHALGAVESWRTDSFCPTTCKAHSQYEVCAAGCPQTCSGLTEPKSCKGTLCAEGCTCDKGFVLSDGECVAAQQCGCTYKGQYYQLGQVFFPQDKCLQRCTCKENGKVQCDDGFTCKPNEKCQILNGVQGCFPDGKAVCSVSGFGLYQSFDGKSFSVQGDCEYRLVEAVQIQDVKSSFSVLIKQQSSEMIFTRKVEIQLQQSTITLLPGHIWEVQVDKVKTNLPVTVGEGLIQVYQSGINIVVETEFGLKLTYDTVSVARIEIPSTFKNAVRGLCGNYNGNSADDFLLPGGIQASSEVDFVEAWVSASDKMMCQTGCGANCLKPDKDKQTTAETVCSLLITEKGPFSSCYDKIPPQKYFDDCVKDVAQATDKTAHCRHIQNYVASCQAIGISINIWRNTTFCPLTCFKNSHYELCTDTCSSTCASLTKSQRCPLCQEGCQCDDGFLFDGGECKALQDCGCHVDGTFYKSGEAVVLGECKETCTCTAGVFTCVPMECKKEEICDIKEGAVGCYSKKTYCPVNMHYEACGTACAPTCANRDGPEKCALPCVEGCQCNAGFVRSGDECIPVKQCGCAYKGQYYLPGQTFWGEKQCTEKCVCNSQTGNVECAPAKCMNSLVCGVRNGVKDCYPLSYSTCQGAGDPHFRTFDGKAFDFQGTCTYYLSKLLNTADPTLIPFEVLVKNENRGRNLAVAYTKSVSLTVYGYTIVLSKESPGKVKVNDLFVKLPFELEDGRLSIFYSGYFGMIKTDFGLTLKFNWDSHVALTLPSTYYGVLGGLCGNWNDNINDEFLTPNNTLAATASIFGTSWKVQDDPGCSDACQGKACPKCDVAERNKDTFTKPCSKITDKQGPFKGCHSKVNPNQFYEDCVYDMCMYGGHSTALCSALTAYTAACQHALGTVESWRTDSFCPTTCKAHSHYEVCAAGCPQTCSGLTEPKSCKGTLCAEGCTCDKGFVLSDGECVAAQQCGCTYKGQYYQLGQVFFPQDKCLQRCTCKENGKVQCDDGFTCKPNEKCQILNGVQGCFPDGKAVCSVSGFGLYQSFDGKSFSVQGDCEYRLVEAVQIQDVKSSFSVLIKQQSSEMVFTRKVEIQLQQSTITLLPGHIWEVQVDKVKTNLPVTVGEGLIQVYQSGINIVVETDFGLKLTYDTVSVARIEIPSTFKNAVRGLCGNYNGNSADDFLLPGGIQASSEVDFVEAWVSASDKMMCQTGCGANCLKPDKDKQTTAETVCSLLITEKGPFSSCYDKIPPQKYFDDCVKDVAQATDKAAHCRHIQNYVASCQAIGISIIVWRNTTFCPLTCFKNSHYELCTDTCSSTCASLTKSQRCPLCQEGCQCDDGFLFDGGECKALQDCGCHVDGTFYKSGEAVVLGECKETCTCTAGVFTCVPMECKKEEICDKKEGAVGCYSKKTYCPVNMHYEACGTACAPTCANRDGPEKCALPCVEGCQCNAGFVRSGDECIPVKQCGCAYKGQYYLPGQTFWGEKQCTEKCVCNSQTGNVECAPAKCLNSLVCGVRNGVKDCYPLSYSTCQGAGDPHFRTFDGKAFDFQGTCTYYLSKLLNTADLTLIPFEVLVKNENRGRNLAVAYTKSVSLTVYGYTIVLSKESPGKVKVNDLFVKLPFELEDGRLSIFYSGYFGMIKTDFGLTLKFNWDSHVALTLPSTYYGVLGGLCGNWNDNINDEFLTPNNTLAATASIFGTSWKVKDDPGCSDACQGKACASCDVAERNKDTFTKPCSKITDKQGPFKGCHSKVNPNLFYEDCVYDMCMYGGHSTALCSALTAYTAACQHALGTVESWRTDSFCPTTCKAHSHYEVCAAGCPQTCSGLTEPKSCKGTLCAEGCTCDKGFVLSDGECVAAQQCGCTYKGQYYQLGQVFFPQDKCLQRCTCKENGKVQCDDGFTCKPNEKCQILNGVQGCFPDGKAVCSVSGFGLYQSFDGKSFSVQGDCEYRLVEAVQIQDVKSSFSVLIKQQSSEMVFTRKVEIQLQQSTITLLPGHIWEVQVDKVKTNLPVTVGEGLIQVYQSGINIVVETDFGLKLTYDTVSVARIEIPSTFKNAVRGLCGNYNGNSADDFLLPDGIQTSSVEYFAEAWVSPSDKMMCQTGCGANCLKPDKDKQTTAEIACSLLITEKGPFSSCYDKIPPQKYFDDCVKDVAQATDKTAHCRHIQNYVASCQAIGISIIVWRNITFCPIMCLANSHYELCTDTCSSTCASLTNSQKCPPCQEGCQCDDGFLFDGGECKAFQDCGCQVGGRFYKSDETVVRGECEETCLCKAGLFTCEPLKCDADQICDNIEGITGCYKKDPCSKQQCREQEYCTVKDNKALCIAKSKASCIAKGDPHYKTFDGNHFSFQGTCTYTLVKTSGKDQTLTPFSIINKNEFTKGTRGSFVKSATITVRGHDITFIQGSRNHVTVDGVVSHLPVILNTEGISIILSRNVGVLQTDFGLEVMFNWADTIMVTLSSSYYNNVVGMCGTYSNKLDDDYITPNGNRITDITEWATSWSVPETNSNCWHFPPCSDEKKLLYSGQSYCGLIENVTGPFAQCHDIISKRRFAADCLFQMCLNEGSQKAFCNAFNNYVSACALVNADVSPDWKKLANC</sequence>
<dbReference type="RefSeq" id="XP_017211774.3">
    <property type="nucleotide sequence ID" value="XM_017356285.4"/>
</dbReference>
<keyword evidence="1" id="KW-0677">Repeat</keyword>
<dbReference type="Proteomes" id="UP000000437">
    <property type="component" value="Chromosome 5"/>
</dbReference>
<dbReference type="Pfam" id="PF01826">
    <property type="entry name" value="TIL"/>
    <property type="match status" value="12"/>
</dbReference>
<evidence type="ECO:0000313" key="6">
    <source>
        <dbReference type="ZFIN" id="ZDB-GENE-060526-329"/>
    </source>
</evidence>
<dbReference type="GO" id="GO:0005576">
    <property type="term" value="C:extracellular region"/>
    <property type="evidence" value="ECO:0000318"/>
    <property type="project" value="GO_Central"/>
</dbReference>
<evidence type="ECO:0000256" key="2">
    <source>
        <dbReference type="ARBA" id="ARBA00023157"/>
    </source>
</evidence>
<dbReference type="Pfam" id="PF00094">
    <property type="entry name" value="VWD"/>
    <property type="match status" value="10"/>
</dbReference>
<dbReference type="InterPro" id="IPR001007">
    <property type="entry name" value="VWF_dom"/>
</dbReference>
<dbReference type="PANTHER" id="PTHR11339">
    <property type="entry name" value="EXTRACELLULAR MATRIX GLYCOPROTEIN RELATED"/>
    <property type="match status" value="1"/>
</dbReference>
<dbReference type="Gene3D" id="2.10.25.10">
    <property type="entry name" value="Laminin"/>
    <property type="match status" value="12"/>
</dbReference>
<organism evidence="4 5">
    <name type="scientific">Danio rerio</name>
    <name type="common">Zebrafish</name>
    <name type="synonym">Brachydanio rerio</name>
    <dbReference type="NCBI Taxonomy" id="7955"/>
    <lineage>
        <taxon>Eukaryota</taxon>
        <taxon>Metazoa</taxon>
        <taxon>Chordata</taxon>
        <taxon>Craniata</taxon>
        <taxon>Vertebrata</taxon>
        <taxon>Euteleostomi</taxon>
        <taxon>Actinopterygii</taxon>
        <taxon>Neopterygii</taxon>
        <taxon>Teleostei</taxon>
        <taxon>Ostariophysi</taxon>
        <taxon>Cypriniformes</taxon>
        <taxon>Danionidae</taxon>
        <taxon>Danioninae</taxon>
        <taxon>Danio</taxon>
    </lineage>
</organism>
<dbReference type="InterPro" id="IPR036084">
    <property type="entry name" value="Ser_inhib-like_sf"/>
</dbReference>
<dbReference type="SUPFAM" id="SSF57567">
    <property type="entry name" value="Serine protease inhibitors"/>
    <property type="match status" value="12"/>
</dbReference>
<dbReference type="CDD" id="cd19941">
    <property type="entry name" value="TIL"/>
    <property type="match status" value="12"/>
</dbReference>
<dbReference type="AGR" id="ZFIN:ZDB-GENE-060526-329"/>
<dbReference type="Pfam" id="PF17517">
    <property type="entry name" value="IgGFc_binding"/>
    <property type="match status" value="1"/>
</dbReference>
<dbReference type="InterPro" id="IPR050780">
    <property type="entry name" value="Mucin_vWF_Thrombospondin_sf"/>
</dbReference>
<dbReference type="FunFam" id="2.10.25.10:FF:000055">
    <property type="entry name" value="alpha-tectorin isoform X1"/>
    <property type="match status" value="7"/>
</dbReference>
<dbReference type="FunCoup" id="A0A8M6YYG1">
    <property type="interactions" value="722"/>
</dbReference>
<dbReference type="InterPro" id="IPR002919">
    <property type="entry name" value="TIL_dom"/>
</dbReference>
<keyword evidence="3" id="KW-0325">Glycoprotein</keyword>
<dbReference type="SMART" id="SM00832">
    <property type="entry name" value="C8"/>
    <property type="match status" value="10"/>
</dbReference>
<protein>
    <submittedName>
        <fullName evidence="5">IgGFc-binding protein</fullName>
    </submittedName>
</protein>
<dbReference type="GO" id="GO:0030513">
    <property type="term" value="P:positive regulation of BMP signaling pathway"/>
    <property type="evidence" value="ECO:0000318"/>
    <property type="project" value="GO_Central"/>
</dbReference>
<dbReference type="SMART" id="SM00214">
    <property type="entry name" value="VWC"/>
    <property type="match status" value="11"/>
</dbReference>
<evidence type="ECO:0000313" key="5">
    <source>
        <dbReference type="RefSeq" id="XP_017211774.3"/>
    </source>
</evidence>
<evidence type="ECO:0007829" key="7">
    <source>
        <dbReference type="PeptideAtlas" id="A0A8M6YYG1"/>
    </source>
</evidence>
<dbReference type="KEGG" id="dre:569718"/>
<dbReference type="PROSITE" id="PS51233">
    <property type="entry name" value="VWFD"/>
    <property type="match status" value="10"/>
</dbReference>
<dbReference type="SMART" id="SM00216">
    <property type="entry name" value="VWD"/>
    <property type="match status" value="10"/>
</dbReference>
<keyword evidence="7" id="KW-1267">Proteomics identification</keyword>
<keyword evidence="2" id="KW-1015">Disulfide bond</keyword>
<gene>
    <name evidence="5 6" type="primary">si:dkey-65b12.6</name>
</gene>
<evidence type="ECO:0000256" key="1">
    <source>
        <dbReference type="ARBA" id="ARBA00022737"/>
    </source>
</evidence>
<dbReference type="PANTHER" id="PTHR11339:SF373">
    <property type="entry name" value="VWFD DOMAIN-CONTAINING PROTEIN"/>
    <property type="match status" value="1"/>
</dbReference>
<dbReference type="ZFIN" id="ZDB-GENE-060526-329">
    <property type="gene designation" value="si:dkey-65b12.6"/>
</dbReference>
<accession>A0A8M6YYG1</accession>
<dbReference type="OrthoDB" id="6236007at2759"/>
<dbReference type="Pfam" id="PF12714">
    <property type="entry name" value="TILa"/>
    <property type="match status" value="9"/>
</dbReference>
<reference evidence="5" key="1">
    <citation type="submission" date="2025-08" db="UniProtKB">
        <authorList>
            <consortium name="RefSeq"/>
        </authorList>
    </citation>
    <scope>IDENTIFICATION</scope>
    <source>
        <strain evidence="5">Tuebingen</strain>
        <tissue evidence="5">Fibroblasts and whole tissue</tissue>
    </source>
</reference>
<dbReference type="PROSITE" id="PS51257">
    <property type="entry name" value="PROKAR_LIPOPROTEIN"/>
    <property type="match status" value="1"/>
</dbReference>
<dbReference type="InterPro" id="IPR014853">
    <property type="entry name" value="VWF/SSPO/ZAN-like_Cys-rich_dom"/>
</dbReference>
<dbReference type="SMART" id="SM00215">
    <property type="entry name" value="VWC_out"/>
    <property type="match status" value="11"/>
</dbReference>
<dbReference type="InterPro" id="IPR025615">
    <property type="entry name" value="TILa_dom"/>
</dbReference>
<name>A0A8M6YYG1_DANRE</name>
<keyword evidence="4" id="KW-1185">Reference proteome</keyword>
<proteinExistence type="evidence at protein level"/>
<evidence type="ECO:0000256" key="3">
    <source>
        <dbReference type="ARBA" id="ARBA00023180"/>
    </source>
</evidence>
<dbReference type="InterPro" id="IPR035234">
    <property type="entry name" value="IgGFc-bd_N"/>
</dbReference>
<dbReference type="Pfam" id="PF08742">
    <property type="entry name" value="C8"/>
    <property type="match status" value="10"/>
</dbReference>
<dbReference type="InterPro" id="IPR001846">
    <property type="entry name" value="VWF_type-D"/>
</dbReference>